<dbReference type="SUPFAM" id="SSF50978">
    <property type="entry name" value="WD40 repeat-like"/>
    <property type="match status" value="1"/>
</dbReference>
<protein>
    <recommendedName>
        <fullName evidence="2">F-box domain-containing protein</fullName>
    </recommendedName>
</protein>
<proteinExistence type="predicted"/>
<organism evidence="3 4">
    <name type="scientific">Dioszegia hungarica</name>
    <dbReference type="NCBI Taxonomy" id="4972"/>
    <lineage>
        <taxon>Eukaryota</taxon>
        <taxon>Fungi</taxon>
        <taxon>Dikarya</taxon>
        <taxon>Basidiomycota</taxon>
        <taxon>Agaricomycotina</taxon>
        <taxon>Tremellomycetes</taxon>
        <taxon>Tremellales</taxon>
        <taxon>Bulleribasidiaceae</taxon>
        <taxon>Dioszegia</taxon>
    </lineage>
</organism>
<dbReference type="InterPro" id="IPR036322">
    <property type="entry name" value="WD40_repeat_dom_sf"/>
</dbReference>
<feature type="compositionally biased region" description="Basic and acidic residues" evidence="1">
    <location>
        <begin position="519"/>
        <end position="530"/>
    </location>
</feature>
<evidence type="ECO:0000313" key="3">
    <source>
        <dbReference type="EMBL" id="KAI9638493.1"/>
    </source>
</evidence>
<feature type="region of interest" description="Disordered" evidence="1">
    <location>
        <begin position="1"/>
        <end position="56"/>
    </location>
</feature>
<dbReference type="InterPro" id="IPR015943">
    <property type="entry name" value="WD40/YVTN_repeat-like_dom_sf"/>
</dbReference>
<gene>
    <name evidence="3" type="ORF">MKK02DRAFT_23277</name>
</gene>
<comment type="caution">
    <text evidence="3">The sequence shown here is derived from an EMBL/GenBank/DDBJ whole genome shotgun (WGS) entry which is preliminary data.</text>
</comment>
<reference evidence="3" key="1">
    <citation type="journal article" date="2022" name="G3 (Bethesda)">
        <title>High quality genome of the basidiomycete yeast Dioszegia hungarica PDD-24b-2 isolated from cloud water.</title>
        <authorList>
            <person name="Jarrige D."/>
            <person name="Haridas S."/>
            <person name="Bleykasten-Grosshans C."/>
            <person name="Joly M."/>
            <person name="Nadalig T."/>
            <person name="Sancelme M."/>
            <person name="Vuilleumier S."/>
            <person name="Grigoriev I.V."/>
            <person name="Amato P."/>
            <person name="Bringel F."/>
        </authorList>
    </citation>
    <scope>NUCLEOTIDE SEQUENCE</scope>
    <source>
        <strain evidence="3">PDD-24b-2</strain>
    </source>
</reference>
<feature type="region of interest" description="Disordered" evidence="1">
    <location>
        <begin position="502"/>
        <end position="549"/>
    </location>
</feature>
<dbReference type="InterPro" id="IPR001810">
    <property type="entry name" value="F-box_dom"/>
</dbReference>
<sequence>MPPPKASKPRKGKSERQRGKSSLTSGGDAAPVPDEAPLPDPIGSPPVHAFSRSERDDRHDGLAVNFQTLPDDVLGQILPLLDLRELLRVREVSRESKSRIDRLGIPLYLARHPQHHITLSCRPSQWEPLELVKHHRHITNSLHARRWHALQVGQTWVQAAIPTLNLTSEALILGVGGTLVIHPLSPNGAGRSVGRAKEYPVAPKFSGSRADIVGVHVLPDSQLAVAQYDGVVQRFMVPDQPNWNGGLYSTAHFPHPKGSNIHTMTGCGDALLTTTSSGLVSLWNARSPWQAPATLTLPPTTRAWSTLLTPSFAYLGLHDRIAIHAVNPSSISSTPFRSLAGPDLPSASSAYSLRLPPPTSIHNPSILLSAWYDSHLRMHDLRSPSPSAVQTFSDPWTWADGSAMYSTAFLAEYHIAGGGARHGTVSLFDTRFPKSGWSCFSPGGKGSPVYAMEGEGGRLWGVTEKRAFVLAFDGSAAPTAEGGAGGGLVEYTARARRTRVVEKPNGRNKKGRDWGWSVKPREVDRGRYGDGEEEQGESAVGYDHNEGGGVKLFDSIAVP</sequence>
<dbReference type="AlphaFoldDB" id="A0AA38HDS7"/>
<dbReference type="EMBL" id="JAKWFO010000003">
    <property type="protein sequence ID" value="KAI9638493.1"/>
    <property type="molecule type" value="Genomic_DNA"/>
</dbReference>
<feature type="compositionally biased region" description="Pro residues" evidence="1">
    <location>
        <begin position="34"/>
        <end position="44"/>
    </location>
</feature>
<evidence type="ECO:0000259" key="2">
    <source>
        <dbReference type="PROSITE" id="PS50181"/>
    </source>
</evidence>
<accession>A0AA38HDS7</accession>
<keyword evidence="4" id="KW-1185">Reference proteome</keyword>
<dbReference type="InterPro" id="IPR036047">
    <property type="entry name" value="F-box-like_dom_sf"/>
</dbReference>
<dbReference type="GeneID" id="77725904"/>
<evidence type="ECO:0000256" key="1">
    <source>
        <dbReference type="SAM" id="MobiDB-lite"/>
    </source>
</evidence>
<dbReference type="PROSITE" id="PS50181">
    <property type="entry name" value="FBOX"/>
    <property type="match status" value="1"/>
</dbReference>
<dbReference type="Gene3D" id="2.130.10.10">
    <property type="entry name" value="YVTN repeat-like/Quinoprotein amine dehydrogenase"/>
    <property type="match status" value="1"/>
</dbReference>
<dbReference type="Pfam" id="PF00646">
    <property type="entry name" value="F-box"/>
    <property type="match status" value="1"/>
</dbReference>
<dbReference type="Proteomes" id="UP001164286">
    <property type="component" value="Unassembled WGS sequence"/>
</dbReference>
<feature type="domain" description="F-box" evidence="2">
    <location>
        <begin position="63"/>
        <end position="111"/>
    </location>
</feature>
<name>A0AA38HDS7_9TREE</name>
<evidence type="ECO:0000313" key="4">
    <source>
        <dbReference type="Proteomes" id="UP001164286"/>
    </source>
</evidence>
<dbReference type="SUPFAM" id="SSF81383">
    <property type="entry name" value="F-box domain"/>
    <property type="match status" value="1"/>
</dbReference>
<dbReference type="RefSeq" id="XP_052948270.1">
    <property type="nucleotide sequence ID" value="XM_053086703.1"/>
</dbReference>